<dbReference type="PANTHER" id="PTHR35303">
    <property type="entry name" value="OS02G0197800 PROTEIN"/>
    <property type="match status" value="1"/>
</dbReference>
<reference evidence="1" key="1">
    <citation type="submission" date="2019-09" db="EMBL/GenBank/DDBJ databases">
        <title>Draft genome information of white flower Hibiscus syriacus.</title>
        <authorList>
            <person name="Kim Y.-M."/>
        </authorList>
    </citation>
    <scope>NUCLEOTIDE SEQUENCE [LARGE SCALE GENOMIC DNA]</scope>
    <source>
        <strain evidence="1">YM2019G1</strain>
    </source>
</reference>
<evidence type="ECO:0000313" key="1">
    <source>
        <dbReference type="EMBL" id="KAE8707639.1"/>
    </source>
</evidence>
<dbReference type="PANTHER" id="PTHR35303:SF5">
    <property type="entry name" value="OS02G0197800 PROTEIN"/>
    <property type="match status" value="1"/>
</dbReference>
<keyword evidence="2" id="KW-1185">Reference proteome</keyword>
<sequence length="76" mass="8324">MLAQFSSSMAMQRAIQRIHTLSVDVEYANGIKFSLSAEVLRVYIPAADGKILSIGGEKVISGRRHVRIMSDKSVGM</sequence>
<accession>A0A6A3AXX4</accession>
<proteinExistence type="predicted"/>
<evidence type="ECO:0000313" key="2">
    <source>
        <dbReference type="Proteomes" id="UP000436088"/>
    </source>
</evidence>
<comment type="caution">
    <text evidence="1">The sequence shown here is derived from an EMBL/GenBank/DDBJ whole genome shotgun (WGS) entry which is preliminary data.</text>
</comment>
<protein>
    <submittedName>
        <fullName evidence="1">Uncharacterized protein</fullName>
    </submittedName>
</protein>
<dbReference type="Proteomes" id="UP000436088">
    <property type="component" value="Unassembled WGS sequence"/>
</dbReference>
<name>A0A6A3AXX4_HIBSY</name>
<dbReference type="EMBL" id="VEPZ02000961">
    <property type="protein sequence ID" value="KAE8707639.1"/>
    <property type="molecule type" value="Genomic_DNA"/>
</dbReference>
<organism evidence="1 2">
    <name type="scientific">Hibiscus syriacus</name>
    <name type="common">Rose of Sharon</name>
    <dbReference type="NCBI Taxonomy" id="106335"/>
    <lineage>
        <taxon>Eukaryota</taxon>
        <taxon>Viridiplantae</taxon>
        <taxon>Streptophyta</taxon>
        <taxon>Embryophyta</taxon>
        <taxon>Tracheophyta</taxon>
        <taxon>Spermatophyta</taxon>
        <taxon>Magnoliopsida</taxon>
        <taxon>eudicotyledons</taxon>
        <taxon>Gunneridae</taxon>
        <taxon>Pentapetalae</taxon>
        <taxon>rosids</taxon>
        <taxon>malvids</taxon>
        <taxon>Malvales</taxon>
        <taxon>Malvaceae</taxon>
        <taxon>Malvoideae</taxon>
        <taxon>Hibiscus</taxon>
    </lineage>
</organism>
<dbReference type="AlphaFoldDB" id="A0A6A3AXX4"/>
<gene>
    <name evidence="1" type="ORF">F3Y22_tig00110378pilonHSYRG00037</name>
</gene>